<accession>A0A8H6W818</accession>
<gene>
    <name evidence="1" type="ORF">MIND_00431800</name>
</gene>
<evidence type="ECO:0000313" key="1">
    <source>
        <dbReference type="EMBL" id="KAF7306406.1"/>
    </source>
</evidence>
<proteinExistence type="predicted"/>
<dbReference type="Proteomes" id="UP000636479">
    <property type="component" value="Unassembled WGS sequence"/>
</dbReference>
<organism evidence="1 2">
    <name type="scientific">Mycena indigotica</name>
    <dbReference type="NCBI Taxonomy" id="2126181"/>
    <lineage>
        <taxon>Eukaryota</taxon>
        <taxon>Fungi</taxon>
        <taxon>Dikarya</taxon>
        <taxon>Basidiomycota</taxon>
        <taxon>Agaricomycotina</taxon>
        <taxon>Agaricomycetes</taxon>
        <taxon>Agaricomycetidae</taxon>
        <taxon>Agaricales</taxon>
        <taxon>Marasmiineae</taxon>
        <taxon>Mycenaceae</taxon>
        <taxon>Mycena</taxon>
    </lineage>
</organism>
<sequence>MTARFPQELLELVVDKLASMQDIKACALAGRVLLRCARTHLFRKTRIVPPVHSSSSSDLVQERGATSTELKQCLASRPGIARMIQHLEIVTVGAETSFQYDEDGQYLEERQIPWIMADEHLATILPLLCSLEHIALIENAPAEWNSIGQYSLDWTALGEPLRHALTAIFASRSLRSVHIRGLVIQSPVGLLALFSEATCLVALSLSRIHYTQHWDQRDPWPPAATWAPKIETLRLADLDSDVTCRYFLHSQIDLSRITSFTLATENPEWRSEFVDVVACQRPAPLTHLALWVMRNDVSQMSTWLSYAHTTGHLRSLHLFAIDLDGLMLRCTSLPLTVPSLELIILEAMAPPSAAAWTEALEGHSWTADLNISTLIEVGSSRLQRFEFRLHFPAQESQCLSFAKCTTLIRHSLRGLHQAGVLYIVQSRGNDKGPHDDWE</sequence>
<comment type="caution">
    <text evidence="1">The sequence shown here is derived from an EMBL/GenBank/DDBJ whole genome shotgun (WGS) entry which is preliminary data.</text>
</comment>
<dbReference type="EMBL" id="JACAZF010000004">
    <property type="protein sequence ID" value="KAF7306406.1"/>
    <property type="molecule type" value="Genomic_DNA"/>
</dbReference>
<dbReference type="OrthoDB" id="2745898at2759"/>
<name>A0A8H6W818_9AGAR</name>
<dbReference type="RefSeq" id="XP_037221425.1">
    <property type="nucleotide sequence ID" value="XM_037361133.1"/>
</dbReference>
<protein>
    <submittedName>
        <fullName evidence="1">Uncharacterized protein</fullName>
    </submittedName>
</protein>
<dbReference type="AlphaFoldDB" id="A0A8H6W818"/>
<keyword evidence="2" id="KW-1185">Reference proteome</keyword>
<reference evidence="1" key="1">
    <citation type="submission" date="2020-05" db="EMBL/GenBank/DDBJ databases">
        <title>Mycena genomes resolve the evolution of fungal bioluminescence.</title>
        <authorList>
            <person name="Tsai I.J."/>
        </authorList>
    </citation>
    <scope>NUCLEOTIDE SEQUENCE</scope>
    <source>
        <strain evidence="1">171206Taipei</strain>
    </source>
</reference>
<evidence type="ECO:0000313" key="2">
    <source>
        <dbReference type="Proteomes" id="UP000636479"/>
    </source>
</evidence>
<dbReference type="GeneID" id="59343649"/>